<evidence type="ECO:0000256" key="1">
    <source>
        <dbReference type="SAM" id="MobiDB-lite"/>
    </source>
</evidence>
<sequence>MSSQQAVADEERKDVLAILEGKAQAQAQAQAQAARARGSASSLSPGREPSPKLTPRSPVRSMLDIAEDSTIRHGSIAGTNGGITRPTAPRHVIRSMLDIDAPAPPAAISMSAHTSPTSANHRSYVSNGSQHRSLSDAAAASRPADFGPRSNVLETKTTNPSTAYQFAGILPSNPGGPVVPKRNTQAGKKNSLPSAMSEVVRGGDIGLFGSRDRGRNHSIAGTGISTAKSRSPHGLRSGSPHTSAAGNDSSNIHLLENGETMDMNLAYRRLSDANLALSGGALSSLAGKSRSRNNSDANNAGNNRLQKDYLPIDGEEALADSSDDDATSSDENRRGRKGLEKARGSDTENKNTTLGMGRAKGPKPAPKSQMAAAEEEREAVAANYKVRSLLEPEITVTAPSGAKLKSNKHGIHPNTSFDAGGTGLNTPVDSDTEADLTDIKRAQKLAVNMTPIVSTPQTSRCVLTLYRGDFAKMQQEAHDNQRRVRKYLVATDLSDEAAHALEWTIGTVLRDGDTLLAIYCVDEELGVDGGADEAHLREQAIAVANSTRSSQGTPLLGPVPAPSPLGLGFRLDIDSTSASPMGRKRDKAEHDRYRAVQDITDRVSKLLRKTKLQVKVVVEVIHCKSPKHLITEVIDYISPTLVILGSRGRSALKGVILGSFSNYLVTKSSVPVMVARKRLRKQSKYKRPAIRLANNLDAPKAKIGLESARID</sequence>
<feature type="compositionally biased region" description="Polar residues" evidence="1">
    <location>
        <begin position="239"/>
        <end position="252"/>
    </location>
</feature>
<dbReference type="Pfam" id="PF00582">
    <property type="entry name" value="Usp"/>
    <property type="match status" value="1"/>
</dbReference>
<dbReference type="OMA" id="CKNPRHL"/>
<dbReference type="AlphaFoldDB" id="S3DA18"/>
<dbReference type="GeneID" id="19469341"/>
<dbReference type="GO" id="GO:0016787">
    <property type="term" value="F:hydrolase activity"/>
    <property type="evidence" value="ECO:0007669"/>
    <property type="project" value="UniProtKB-KW"/>
</dbReference>
<dbReference type="STRING" id="1116229.S3DA18"/>
<dbReference type="EMBL" id="KE145356">
    <property type="protein sequence ID" value="EPE34600.1"/>
    <property type="molecule type" value="Genomic_DNA"/>
</dbReference>
<dbReference type="PANTHER" id="PTHR46100">
    <property type="entry name" value="IMP2'P"/>
    <property type="match status" value="1"/>
</dbReference>
<evidence type="ECO:0000313" key="3">
    <source>
        <dbReference type="EMBL" id="EPE34600.1"/>
    </source>
</evidence>
<feature type="compositionally biased region" description="Acidic residues" evidence="1">
    <location>
        <begin position="313"/>
        <end position="328"/>
    </location>
</feature>
<dbReference type="Gene3D" id="3.40.50.620">
    <property type="entry name" value="HUPs"/>
    <property type="match status" value="1"/>
</dbReference>
<accession>S3DA18</accession>
<feature type="region of interest" description="Disordered" evidence="1">
    <location>
        <begin position="405"/>
        <end position="424"/>
    </location>
</feature>
<reference evidence="3 4" key="1">
    <citation type="journal article" date="2013" name="BMC Genomics">
        <title>Genomics-driven discovery of the pneumocandin biosynthetic gene cluster in the fungus Glarea lozoyensis.</title>
        <authorList>
            <person name="Chen L."/>
            <person name="Yue Q."/>
            <person name="Zhang X."/>
            <person name="Xiang M."/>
            <person name="Wang C."/>
            <person name="Li S."/>
            <person name="Che Y."/>
            <person name="Ortiz-Lopez F.J."/>
            <person name="Bills G.F."/>
            <person name="Liu X."/>
            <person name="An Z."/>
        </authorList>
    </citation>
    <scope>NUCLEOTIDE SEQUENCE [LARGE SCALE GENOMIC DNA]</scope>
    <source>
        <strain evidence="4">ATCC 20868 / MF5171</strain>
    </source>
</reference>
<dbReference type="RefSeq" id="XP_008078535.1">
    <property type="nucleotide sequence ID" value="XM_008080344.1"/>
</dbReference>
<feature type="domain" description="UspA" evidence="2">
    <location>
        <begin position="576"/>
        <end position="676"/>
    </location>
</feature>
<feature type="region of interest" description="Disordered" evidence="1">
    <location>
        <begin position="112"/>
        <end position="153"/>
    </location>
</feature>
<evidence type="ECO:0000259" key="2">
    <source>
        <dbReference type="Pfam" id="PF00582"/>
    </source>
</evidence>
<evidence type="ECO:0000313" key="4">
    <source>
        <dbReference type="Proteomes" id="UP000016922"/>
    </source>
</evidence>
<keyword evidence="4" id="KW-1185">Reference proteome</keyword>
<dbReference type="HOGENOM" id="CLU_015980_0_0_1"/>
<feature type="region of interest" description="Disordered" evidence="1">
    <location>
        <begin position="24"/>
        <end position="60"/>
    </location>
</feature>
<gene>
    <name evidence="3" type="ORF">GLAREA_10294</name>
</gene>
<protein>
    <submittedName>
        <fullName evidence="3">Adenine nucleotide alpha hydrolases-like protein</fullName>
    </submittedName>
</protein>
<dbReference type="Proteomes" id="UP000016922">
    <property type="component" value="Unassembled WGS sequence"/>
</dbReference>
<dbReference type="PRINTS" id="PR01438">
    <property type="entry name" value="UNVRSLSTRESS"/>
</dbReference>
<feature type="compositionally biased region" description="Low complexity" evidence="1">
    <location>
        <begin position="24"/>
        <end position="37"/>
    </location>
</feature>
<feature type="region of interest" description="Disordered" evidence="1">
    <location>
        <begin position="284"/>
        <end position="375"/>
    </location>
</feature>
<dbReference type="SUPFAM" id="SSF52402">
    <property type="entry name" value="Adenine nucleotide alpha hydrolases-like"/>
    <property type="match status" value="1"/>
</dbReference>
<dbReference type="PANTHER" id="PTHR46100:SF4">
    <property type="entry name" value="USPA DOMAIN-CONTAINING PROTEIN"/>
    <property type="match status" value="1"/>
</dbReference>
<organism evidence="3 4">
    <name type="scientific">Glarea lozoyensis (strain ATCC 20868 / MF5171)</name>
    <dbReference type="NCBI Taxonomy" id="1116229"/>
    <lineage>
        <taxon>Eukaryota</taxon>
        <taxon>Fungi</taxon>
        <taxon>Dikarya</taxon>
        <taxon>Ascomycota</taxon>
        <taxon>Pezizomycotina</taxon>
        <taxon>Leotiomycetes</taxon>
        <taxon>Helotiales</taxon>
        <taxon>Helotiaceae</taxon>
        <taxon>Glarea</taxon>
    </lineage>
</organism>
<feature type="compositionally biased region" description="Basic and acidic residues" evidence="1">
    <location>
        <begin position="330"/>
        <end position="349"/>
    </location>
</feature>
<dbReference type="CDD" id="cd23659">
    <property type="entry name" value="USP_At3g01520-like"/>
    <property type="match status" value="1"/>
</dbReference>
<feature type="compositionally biased region" description="Polar residues" evidence="1">
    <location>
        <begin position="112"/>
        <end position="132"/>
    </location>
</feature>
<dbReference type="InterPro" id="IPR006015">
    <property type="entry name" value="Universal_stress_UspA"/>
</dbReference>
<name>S3DA18_GLAL2</name>
<dbReference type="eggNOG" id="ENOG502QRPI">
    <property type="taxonomic scope" value="Eukaryota"/>
</dbReference>
<feature type="region of interest" description="Disordered" evidence="1">
    <location>
        <begin position="206"/>
        <end position="252"/>
    </location>
</feature>
<dbReference type="KEGG" id="glz:GLAREA_10294"/>
<dbReference type="OrthoDB" id="992776at2759"/>
<keyword evidence="3" id="KW-0378">Hydrolase</keyword>
<dbReference type="InterPro" id="IPR006016">
    <property type="entry name" value="UspA"/>
</dbReference>
<proteinExistence type="predicted"/>
<dbReference type="InterPro" id="IPR014729">
    <property type="entry name" value="Rossmann-like_a/b/a_fold"/>
</dbReference>
<feature type="compositionally biased region" description="Low complexity" evidence="1">
    <location>
        <begin position="284"/>
        <end position="304"/>
    </location>
</feature>